<protein>
    <submittedName>
        <fullName evidence="1">Uncharacterized protein</fullName>
    </submittedName>
</protein>
<evidence type="ECO:0000313" key="2">
    <source>
        <dbReference type="Proteomes" id="UP000095210"/>
    </source>
</evidence>
<organism evidence="1 2">
    <name type="scientific">Actinoalloteichus hymeniacidonis</name>
    <dbReference type="NCBI Taxonomy" id="340345"/>
    <lineage>
        <taxon>Bacteria</taxon>
        <taxon>Bacillati</taxon>
        <taxon>Actinomycetota</taxon>
        <taxon>Actinomycetes</taxon>
        <taxon>Pseudonocardiales</taxon>
        <taxon>Pseudonocardiaceae</taxon>
        <taxon>Actinoalloteichus</taxon>
    </lineage>
</organism>
<dbReference type="RefSeq" id="WP_069846544.1">
    <property type="nucleotide sequence ID" value="NZ_CP014859.1"/>
</dbReference>
<keyword evidence="2" id="KW-1185">Reference proteome</keyword>
<dbReference type="AlphaFoldDB" id="A0AAC9HLY1"/>
<gene>
    <name evidence="1" type="ORF">TL08_03610</name>
</gene>
<reference evidence="2" key="1">
    <citation type="submission" date="2016-03" db="EMBL/GenBank/DDBJ databases">
        <title>Complete genome sequence of the type strain Actinoalloteichus hymeniacidonis DSM 45092.</title>
        <authorList>
            <person name="Schaffert L."/>
            <person name="Albersmeier A."/>
            <person name="Winkler A."/>
            <person name="Kalinowski J."/>
            <person name="Zotchev S."/>
            <person name="Ruckert C."/>
        </authorList>
    </citation>
    <scope>NUCLEOTIDE SEQUENCE [LARGE SCALE GENOMIC DNA]</scope>
    <source>
        <strain evidence="2">HPA177(T) (DSM 45092(T))</strain>
    </source>
</reference>
<accession>A0AAC9HLY1</accession>
<sequence length="186" mass="19783">MSELPADTAGEPLLIDQVAAPEAGLILQRHKVFVDAGELLPIDGDRAIALCGAGVLFGPPPAEVEPGIPSTHVEDCHDCRAIHLGEVDPPASDDAVRWFVRRSGEVQVHIVPADGVTATRLVALCGTTFRLGDGLERLVPGDGAPCVACLIGSLSVPATPLRYRCDVVPLGLLVFRSERRPRRAYR</sequence>
<dbReference type="EMBL" id="CP014859">
    <property type="protein sequence ID" value="AOS61554.1"/>
    <property type="molecule type" value="Genomic_DNA"/>
</dbReference>
<name>A0AAC9HLY1_9PSEU</name>
<dbReference type="KEGG" id="ahm:TL08_03610"/>
<dbReference type="Proteomes" id="UP000095210">
    <property type="component" value="Chromosome"/>
</dbReference>
<evidence type="ECO:0000313" key="1">
    <source>
        <dbReference type="EMBL" id="AOS61554.1"/>
    </source>
</evidence>
<proteinExistence type="predicted"/>